<organism evidence="1 2">
    <name type="scientific">Paraburkholderia tuberum</name>
    <dbReference type="NCBI Taxonomy" id="157910"/>
    <lineage>
        <taxon>Bacteria</taxon>
        <taxon>Pseudomonadati</taxon>
        <taxon>Pseudomonadota</taxon>
        <taxon>Betaproteobacteria</taxon>
        <taxon>Burkholderiales</taxon>
        <taxon>Burkholderiaceae</taxon>
        <taxon>Paraburkholderia</taxon>
    </lineage>
</organism>
<evidence type="ECO:0000313" key="2">
    <source>
        <dbReference type="Proteomes" id="UP000199365"/>
    </source>
</evidence>
<dbReference type="RefSeq" id="WP_143037135.1">
    <property type="nucleotide sequence ID" value="NZ_FNKX01000001.1"/>
</dbReference>
<protein>
    <submittedName>
        <fullName evidence="1">Uncharacterized protein</fullName>
    </submittedName>
</protein>
<name>A0A1H1DVK7_9BURK</name>
<sequence>MSDSPDLTLLNRGQLFEDVGVFDIARLRGVEQMPLAGAGYTAAKSKTPTAHRHVPGAWKKLIDKVRQGSKVGGVFGGISAFSV</sequence>
<proteinExistence type="predicted"/>
<dbReference type="EMBL" id="FNKX01000001">
    <property type="protein sequence ID" value="SDQ80515.1"/>
    <property type="molecule type" value="Genomic_DNA"/>
</dbReference>
<evidence type="ECO:0000313" key="1">
    <source>
        <dbReference type="EMBL" id="SDQ80515.1"/>
    </source>
</evidence>
<gene>
    <name evidence="1" type="ORF">SAMN05445850_1795</name>
</gene>
<dbReference type="Proteomes" id="UP000199365">
    <property type="component" value="Unassembled WGS sequence"/>
</dbReference>
<keyword evidence="2" id="KW-1185">Reference proteome</keyword>
<reference evidence="2" key="1">
    <citation type="submission" date="2016-10" db="EMBL/GenBank/DDBJ databases">
        <authorList>
            <person name="Varghese N."/>
            <person name="Submissions S."/>
        </authorList>
    </citation>
    <scope>NUCLEOTIDE SEQUENCE [LARGE SCALE GENOMIC DNA]</scope>
    <source>
        <strain evidence="2">DUS833</strain>
    </source>
</reference>
<dbReference type="STRING" id="157910.SAMN05445850_1795"/>
<dbReference type="AlphaFoldDB" id="A0A1H1DVK7"/>
<accession>A0A1H1DVK7</accession>